<evidence type="ECO:0000256" key="5">
    <source>
        <dbReference type="ARBA" id="ARBA00022984"/>
    </source>
</evidence>
<dbReference type="GO" id="GO:0016740">
    <property type="term" value="F:transferase activity"/>
    <property type="evidence" value="ECO:0007669"/>
    <property type="project" value="UniProtKB-KW"/>
</dbReference>
<comment type="similarity">
    <text evidence="2">Belongs to the YkuD family.</text>
</comment>
<dbReference type="Pfam" id="PF03734">
    <property type="entry name" value="YkuD"/>
    <property type="match status" value="1"/>
</dbReference>
<keyword evidence="11" id="KW-1185">Reference proteome</keyword>
<keyword evidence="5 7" id="KW-0573">Peptidoglycan synthesis</keyword>
<protein>
    <submittedName>
        <fullName evidence="10">L,D-transpeptidase family protein</fullName>
    </submittedName>
</protein>
<comment type="pathway">
    <text evidence="1 7">Cell wall biogenesis; peptidoglycan biosynthesis.</text>
</comment>
<name>A0A7G9S8V7_9SPHN</name>
<evidence type="ECO:0000259" key="9">
    <source>
        <dbReference type="PROSITE" id="PS52029"/>
    </source>
</evidence>
<evidence type="ECO:0000313" key="10">
    <source>
        <dbReference type="EMBL" id="QNN64282.1"/>
    </source>
</evidence>
<keyword evidence="4 7" id="KW-0133">Cell shape</keyword>
<dbReference type="Proteomes" id="UP000515955">
    <property type="component" value="Chromosome"/>
</dbReference>
<dbReference type="RefSeq" id="WP_187541282.1">
    <property type="nucleotide sequence ID" value="NZ_CP060717.1"/>
</dbReference>
<dbReference type="Pfam" id="PF20142">
    <property type="entry name" value="Scaffold"/>
    <property type="match status" value="1"/>
</dbReference>
<dbReference type="SUPFAM" id="SSF141523">
    <property type="entry name" value="L,D-transpeptidase catalytic domain-like"/>
    <property type="match status" value="1"/>
</dbReference>
<reference evidence="10 11" key="1">
    <citation type="submission" date="2020-08" db="EMBL/GenBank/DDBJ databases">
        <title>Genome sequence of Sphingomonas rhizophila KACC 19189T.</title>
        <authorList>
            <person name="Hyun D.-W."/>
            <person name="Bae J.-W."/>
        </authorList>
    </citation>
    <scope>NUCLEOTIDE SEQUENCE [LARGE SCALE GENOMIC DNA]</scope>
    <source>
        <strain evidence="10 11">KACC 19189</strain>
    </source>
</reference>
<gene>
    <name evidence="10" type="ORF">H9L12_07930</name>
</gene>
<dbReference type="KEGG" id="srhi:H9L12_07930"/>
<feature type="active site" description="Proton donor/acceptor" evidence="7">
    <location>
        <position position="354"/>
    </location>
</feature>
<dbReference type="InterPro" id="IPR038063">
    <property type="entry name" value="Transpep_catalytic_dom"/>
</dbReference>
<evidence type="ECO:0000256" key="7">
    <source>
        <dbReference type="PROSITE-ProRule" id="PRU01373"/>
    </source>
</evidence>
<dbReference type="UniPathway" id="UPA00219"/>
<sequence>MNFPSIQSSPTAIAVKLMIAAGVAFGSASPSIAAAAPNAVTAAVQNDIDAFYQSRAYRPLWLSTGNFSGGEALLELFESASLDGVDSDLIERKAVRRAMTRAQSGDPEAIFRADRLLSENFVRYVRAMRTVNPVTSGWEINDRELMPRAPAAAEVLADAARYGSAAAYVGDIAWMNPVYGELRQALINARTFGEGAQSQIIRANMERARILPGRSAGRYVLVNIASQQLEMWENGKVVGSMKVVVGKPDMPTPQMAALIRYTAVNPYWNLPPDLVAERVAPNVLKDGQSYLAKKGYVVLSDWSDNPSKVSPTEVDWNQVAAGKVQLRMRQNPGVANAMGKMKFMFPNPKGVYLHDTPQKDLMAGDSRLYSAGCVRLESAPKLAKWLYGRPLNTKGAKPEQRVDLDAPVPVYLAYLTAMPQGSQVAFYEDIYRRDSQAMAAINYGGSN</sequence>
<dbReference type="CDD" id="cd16913">
    <property type="entry name" value="YkuD_like"/>
    <property type="match status" value="1"/>
</dbReference>
<dbReference type="PANTHER" id="PTHR41533:SF2">
    <property type="entry name" value="BLR7131 PROTEIN"/>
    <property type="match status" value="1"/>
</dbReference>
<proteinExistence type="inferred from homology"/>
<evidence type="ECO:0000256" key="8">
    <source>
        <dbReference type="SAM" id="SignalP"/>
    </source>
</evidence>
<dbReference type="InterPro" id="IPR005490">
    <property type="entry name" value="LD_TPept_cat_dom"/>
</dbReference>
<dbReference type="GO" id="GO:0004180">
    <property type="term" value="F:carboxypeptidase activity"/>
    <property type="evidence" value="ECO:0007669"/>
    <property type="project" value="UniProtKB-ARBA"/>
</dbReference>
<dbReference type="GO" id="GO:0008360">
    <property type="term" value="P:regulation of cell shape"/>
    <property type="evidence" value="ECO:0007669"/>
    <property type="project" value="UniProtKB-UniRule"/>
</dbReference>
<keyword evidence="8" id="KW-0732">Signal</keyword>
<dbReference type="Gene3D" id="2.40.440.10">
    <property type="entry name" value="L,D-transpeptidase catalytic domain-like"/>
    <property type="match status" value="1"/>
</dbReference>
<dbReference type="GO" id="GO:0071555">
    <property type="term" value="P:cell wall organization"/>
    <property type="evidence" value="ECO:0007669"/>
    <property type="project" value="UniProtKB-UniRule"/>
</dbReference>
<evidence type="ECO:0000313" key="11">
    <source>
        <dbReference type="Proteomes" id="UP000515955"/>
    </source>
</evidence>
<organism evidence="10 11">
    <name type="scientific">Sphingomonas rhizophila</name>
    <dbReference type="NCBI Taxonomy" id="2071607"/>
    <lineage>
        <taxon>Bacteria</taxon>
        <taxon>Pseudomonadati</taxon>
        <taxon>Pseudomonadota</taxon>
        <taxon>Alphaproteobacteria</taxon>
        <taxon>Sphingomonadales</taxon>
        <taxon>Sphingomonadaceae</taxon>
        <taxon>Sphingomonas</taxon>
    </lineage>
</organism>
<dbReference type="InterPro" id="IPR045380">
    <property type="entry name" value="LD_TPept_scaffold_dom"/>
</dbReference>
<evidence type="ECO:0000256" key="2">
    <source>
        <dbReference type="ARBA" id="ARBA00005992"/>
    </source>
</evidence>
<dbReference type="EMBL" id="CP060717">
    <property type="protein sequence ID" value="QNN64282.1"/>
    <property type="molecule type" value="Genomic_DNA"/>
</dbReference>
<dbReference type="GO" id="GO:0009252">
    <property type="term" value="P:peptidoglycan biosynthetic process"/>
    <property type="evidence" value="ECO:0007669"/>
    <property type="project" value="UniProtKB-UniPathway"/>
</dbReference>
<accession>A0A7G9S8V7</accession>
<keyword evidence="3" id="KW-0808">Transferase</keyword>
<dbReference type="InterPro" id="IPR052905">
    <property type="entry name" value="LD-transpeptidase_YkuD-like"/>
</dbReference>
<dbReference type="PROSITE" id="PS52029">
    <property type="entry name" value="LD_TPASE"/>
    <property type="match status" value="1"/>
</dbReference>
<feature type="domain" description="L,D-TPase catalytic" evidence="9">
    <location>
        <begin position="218"/>
        <end position="411"/>
    </location>
</feature>
<evidence type="ECO:0000256" key="6">
    <source>
        <dbReference type="ARBA" id="ARBA00023316"/>
    </source>
</evidence>
<feature type="signal peptide" evidence="8">
    <location>
        <begin position="1"/>
        <end position="35"/>
    </location>
</feature>
<evidence type="ECO:0000256" key="3">
    <source>
        <dbReference type="ARBA" id="ARBA00022679"/>
    </source>
</evidence>
<feature type="chain" id="PRO_5029014521" evidence="8">
    <location>
        <begin position="36"/>
        <end position="447"/>
    </location>
</feature>
<evidence type="ECO:0000256" key="1">
    <source>
        <dbReference type="ARBA" id="ARBA00004752"/>
    </source>
</evidence>
<feature type="active site" description="Nucleophile" evidence="7">
    <location>
        <position position="373"/>
    </location>
</feature>
<dbReference type="PANTHER" id="PTHR41533">
    <property type="entry name" value="L,D-TRANSPEPTIDASE HI_1667-RELATED"/>
    <property type="match status" value="1"/>
</dbReference>
<dbReference type="AlphaFoldDB" id="A0A7G9S8V7"/>
<keyword evidence="6 7" id="KW-0961">Cell wall biogenesis/degradation</keyword>
<evidence type="ECO:0000256" key="4">
    <source>
        <dbReference type="ARBA" id="ARBA00022960"/>
    </source>
</evidence>